<organism evidence="8 9">
    <name type="scientific">Marinobacter daqiaonensis</name>
    <dbReference type="NCBI Taxonomy" id="650891"/>
    <lineage>
        <taxon>Bacteria</taxon>
        <taxon>Pseudomonadati</taxon>
        <taxon>Pseudomonadota</taxon>
        <taxon>Gammaproteobacteria</taxon>
        <taxon>Pseudomonadales</taxon>
        <taxon>Marinobacteraceae</taxon>
        <taxon>Marinobacter</taxon>
    </lineage>
</organism>
<evidence type="ECO:0000256" key="6">
    <source>
        <dbReference type="RuleBase" id="RU366058"/>
    </source>
</evidence>
<accession>A0A1I6IHX6</accession>
<dbReference type="PANTHER" id="PTHR12677">
    <property type="entry name" value="GOLGI APPARATUS MEMBRANE PROTEIN TVP38-RELATED"/>
    <property type="match status" value="1"/>
</dbReference>
<feature type="transmembrane region" description="Helical" evidence="6">
    <location>
        <begin position="168"/>
        <end position="187"/>
    </location>
</feature>
<comment type="subcellular location">
    <subcellularLocation>
        <location evidence="1 6">Cell membrane</location>
        <topology evidence="1 6">Multi-pass membrane protein</topology>
    </subcellularLocation>
</comment>
<feature type="transmembrane region" description="Helical" evidence="6">
    <location>
        <begin position="193"/>
        <end position="215"/>
    </location>
</feature>
<dbReference type="InterPro" id="IPR032816">
    <property type="entry name" value="VTT_dom"/>
</dbReference>
<dbReference type="GO" id="GO:0005886">
    <property type="term" value="C:plasma membrane"/>
    <property type="evidence" value="ECO:0007669"/>
    <property type="project" value="UniProtKB-SubCell"/>
</dbReference>
<dbReference type="RefSeq" id="WP_227662812.1">
    <property type="nucleotide sequence ID" value="NZ_FOYW01000001.1"/>
</dbReference>
<proteinExistence type="inferred from homology"/>
<feature type="transmembrane region" description="Helical" evidence="6">
    <location>
        <begin position="135"/>
        <end position="156"/>
    </location>
</feature>
<evidence type="ECO:0000259" key="7">
    <source>
        <dbReference type="Pfam" id="PF09335"/>
    </source>
</evidence>
<dbReference type="EMBL" id="FOYW01000001">
    <property type="protein sequence ID" value="SFR66249.1"/>
    <property type="molecule type" value="Genomic_DNA"/>
</dbReference>
<evidence type="ECO:0000256" key="1">
    <source>
        <dbReference type="ARBA" id="ARBA00004651"/>
    </source>
</evidence>
<sequence>MRTLQRQQLIIRLMAIAGLTLLLAGIWLTLLELGAPTTLSPGDLAAWLRGEGALGPVLLVLLMVLAVVVGPIPTLPVSAAAGLAFGMFYGTLIAVTGAALGALVAFWTSRILAREFFRQKLKDHPMFAPDASQRALFWGILFTRLVPVFSFALISYAAGLTSVTVTRFLLASVIGMLPMTFVFAGLGNTFELHPLWTVFAAGLVLVVMTVMPWLWHQRGRASRR</sequence>
<feature type="domain" description="VTT" evidence="7">
    <location>
        <begin position="72"/>
        <end position="188"/>
    </location>
</feature>
<evidence type="ECO:0000256" key="5">
    <source>
        <dbReference type="ARBA" id="ARBA00023136"/>
    </source>
</evidence>
<feature type="transmembrane region" description="Helical" evidence="6">
    <location>
        <begin position="53"/>
        <end position="72"/>
    </location>
</feature>
<evidence type="ECO:0000256" key="4">
    <source>
        <dbReference type="ARBA" id="ARBA00022989"/>
    </source>
</evidence>
<dbReference type="InterPro" id="IPR015414">
    <property type="entry name" value="TMEM64"/>
</dbReference>
<dbReference type="Pfam" id="PF09335">
    <property type="entry name" value="VTT_dom"/>
    <property type="match status" value="1"/>
</dbReference>
<dbReference type="PANTHER" id="PTHR12677:SF59">
    <property type="entry name" value="GOLGI APPARATUS MEMBRANE PROTEIN TVP38-RELATED"/>
    <property type="match status" value="1"/>
</dbReference>
<comment type="similarity">
    <text evidence="6">Belongs to the TVP38/TMEM64 family.</text>
</comment>
<dbReference type="AlphaFoldDB" id="A0A1I6IHX6"/>
<keyword evidence="5 6" id="KW-0472">Membrane</keyword>
<keyword evidence="4 6" id="KW-1133">Transmembrane helix</keyword>
<keyword evidence="9" id="KW-1185">Reference proteome</keyword>
<evidence type="ECO:0000313" key="8">
    <source>
        <dbReference type="EMBL" id="SFR66249.1"/>
    </source>
</evidence>
<evidence type="ECO:0000313" key="9">
    <source>
        <dbReference type="Proteomes" id="UP000198644"/>
    </source>
</evidence>
<protein>
    <recommendedName>
        <fullName evidence="6">TVP38/TMEM64 family membrane protein</fullName>
    </recommendedName>
</protein>
<keyword evidence="3 6" id="KW-0812">Transmembrane</keyword>
<reference evidence="8 9" key="1">
    <citation type="submission" date="2016-10" db="EMBL/GenBank/DDBJ databases">
        <authorList>
            <person name="de Groot N.N."/>
        </authorList>
    </citation>
    <scope>NUCLEOTIDE SEQUENCE [LARGE SCALE GENOMIC DNA]</scope>
    <source>
        <strain evidence="8 9">CGMCC 1.9167</strain>
    </source>
</reference>
<evidence type="ECO:0000256" key="3">
    <source>
        <dbReference type="ARBA" id="ARBA00022692"/>
    </source>
</evidence>
<keyword evidence="2 6" id="KW-1003">Cell membrane</keyword>
<dbReference type="STRING" id="650891.SAMN05216203_2333"/>
<feature type="transmembrane region" description="Helical" evidence="6">
    <location>
        <begin position="9"/>
        <end position="33"/>
    </location>
</feature>
<dbReference type="Proteomes" id="UP000198644">
    <property type="component" value="Unassembled WGS sequence"/>
</dbReference>
<feature type="transmembrane region" description="Helical" evidence="6">
    <location>
        <begin position="84"/>
        <end position="107"/>
    </location>
</feature>
<evidence type="ECO:0000256" key="2">
    <source>
        <dbReference type="ARBA" id="ARBA00022475"/>
    </source>
</evidence>
<name>A0A1I6IHX6_9GAMM</name>
<gene>
    <name evidence="8" type="ORF">SAMN05216203_2333</name>
</gene>